<dbReference type="RefSeq" id="WP_151128331.1">
    <property type="nucleotide sequence ID" value="NZ_VZQZ01000005.1"/>
</dbReference>
<name>A0A7J4ZQZ5_9BACT</name>
<dbReference type="Proteomes" id="UP000420562">
    <property type="component" value="Unassembled WGS sequence"/>
</dbReference>
<keyword evidence="1" id="KW-0472">Membrane</keyword>
<comment type="caution">
    <text evidence="2">The sequence shown here is derived from an EMBL/GenBank/DDBJ whole genome shotgun (WGS) entry which is preliminary data.</text>
</comment>
<evidence type="ECO:0000313" key="2">
    <source>
        <dbReference type="EMBL" id="KAB0665285.1"/>
    </source>
</evidence>
<feature type="transmembrane region" description="Helical" evidence="1">
    <location>
        <begin position="247"/>
        <end position="264"/>
    </location>
</feature>
<dbReference type="Pfam" id="PF14296">
    <property type="entry name" value="O-ag_pol_Wzy"/>
    <property type="match status" value="1"/>
</dbReference>
<sequence length="466" mass="54071">MKYFVPIFLLTPVLLAQIGINSITYSKVVTLIEFFFIFYSAYKIYKNLFHPNVLFLLSFFVFLLGRILLSFFIGESFAKTEFFTNYIFSDEIQFNMLYSLQIALLGFYLGVFRIMNNRHKIVPIIAKQKPDKAFKYLILFIFWVSSAAKMFVILVFIMQVYTQGYLSLYISPPQLPIVVSLLSSMYFLASAALFTFLDNSDEIGKYKKIFLFILILSLFTGSRGTFVIDLLTYIYFNTRKTVNKVNIVKTVFFAAICMVLLQIVSSTRVGNTGLNFGNLLSYFFWDQGGSIDIQGYTMEYLWYLPKSFLLILKPILDPYLTLLGLNTVLDFENTSTVMTTYSLGHMLSFLVDQGKFEMGYGLGSCYISELYTVGGFTLVFAGSYFYSSFFSFLARKSMNNNITGFLLFMMMPFYIYAPRWNYLGFASNLNYLVKYSFLFIIVYFIIKYLLFNRGIIYEKKDIICDQ</sequence>
<dbReference type="EMBL" id="VZQZ01000005">
    <property type="protein sequence ID" value="KAB0665285.1"/>
    <property type="molecule type" value="Genomic_DNA"/>
</dbReference>
<feature type="transmembrane region" description="Helical" evidence="1">
    <location>
        <begin position="26"/>
        <end position="42"/>
    </location>
</feature>
<proteinExistence type="predicted"/>
<feature type="transmembrane region" description="Helical" evidence="1">
    <location>
        <begin position="429"/>
        <end position="450"/>
    </location>
</feature>
<reference evidence="2 3" key="1">
    <citation type="submission" date="2019-09" db="EMBL/GenBank/DDBJ databases">
        <title>Geobacter sp. Red96, a novel strain isolated from paddy soil.</title>
        <authorList>
            <person name="Xu Z."/>
            <person name="Masuda Y."/>
            <person name="Itoh H."/>
            <person name="Senoo K."/>
        </authorList>
    </citation>
    <scope>NUCLEOTIDE SEQUENCE [LARGE SCALE GENOMIC DNA]</scope>
    <source>
        <strain evidence="2 3">Red96</strain>
    </source>
</reference>
<evidence type="ECO:0000313" key="3">
    <source>
        <dbReference type="Proteomes" id="UP000420562"/>
    </source>
</evidence>
<dbReference type="AlphaFoldDB" id="A0A7J4ZQZ5"/>
<dbReference type="InterPro" id="IPR029468">
    <property type="entry name" value="O-ag_pol_Wzy"/>
</dbReference>
<accession>A0A7J4ZQZ5</accession>
<evidence type="ECO:0000256" key="1">
    <source>
        <dbReference type="SAM" id="Phobius"/>
    </source>
</evidence>
<feature type="transmembrane region" description="Helical" evidence="1">
    <location>
        <begin position="136"/>
        <end position="157"/>
    </location>
</feature>
<keyword evidence="3" id="KW-1185">Reference proteome</keyword>
<keyword evidence="1" id="KW-1133">Transmembrane helix</keyword>
<feature type="transmembrane region" description="Helical" evidence="1">
    <location>
        <begin position="366"/>
        <end position="386"/>
    </location>
</feature>
<feature type="transmembrane region" description="Helical" evidence="1">
    <location>
        <begin position="94"/>
        <end position="115"/>
    </location>
</feature>
<keyword evidence="1" id="KW-0812">Transmembrane</keyword>
<gene>
    <name evidence="2" type="ORF">F6V25_09350</name>
</gene>
<feature type="transmembrane region" description="Helical" evidence="1">
    <location>
        <begin position="177"/>
        <end position="197"/>
    </location>
</feature>
<organism evidence="2 3">
    <name type="scientific">Oryzomonas japonica</name>
    <dbReference type="NCBI Taxonomy" id="2603858"/>
    <lineage>
        <taxon>Bacteria</taxon>
        <taxon>Pseudomonadati</taxon>
        <taxon>Thermodesulfobacteriota</taxon>
        <taxon>Desulfuromonadia</taxon>
        <taxon>Geobacterales</taxon>
        <taxon>Geobacteraceae</taxon>
        <taxon>Oryzomonas</taxon>
    </lineage>
</organism>
<feature type="transmembrane region" description="Helical" evidence="1">
    <location>
        <begin position="54"/>
        <end position="74"/>
    </location>
</feature>
<protein>
    <submittedName>
        <fullName evidence="2">O-antigen polysaccharide polymerase Wzy</fullName>
    </submittedName>
</protein>
<feature type="transmembrane region" description="Helical" evidence="1">
    <location>
        <begin position="398"/>
        <end position="417"/>
    </location>
</feature>
<feature type="transmembrane region" description="Helical" evidence="1">
    <location>
        <begin position="209"/>
        <end position="235"/>
    </location>
</feature>
<feature type="transmembrane region" description="Helical" evidence="1">
    <location>
        <begin position="308"/>
        <end position="329"/>
    </location>
</feature>